<dbReference type="Pfam" id="PF06564">
    <property type="entry name" value="CBP_BcsQ"/>
    <property type="match status" value="1"/>
</dbReference>
<dbReference type="EMBL" id="JACYTP010000014">
    <property type="protein sequence ID" value="MBD8514636.1"/>
    <property type="molecule type" value="Genomic_DNA"/>
</dbReference>
<organism evidence="3 4">
    <name type="scientific">Photobacterium arenosum</name>
    <dbReference type="NCBI Taxonomy" id="2774143"/>
    <lineage>
        <taxon>Bacteria</taxon>
        <taxon>Pseudomonadati</taxon>
        <taxon>Pseudomonadota</taxon>
        <taxon>Gammaproteobacteria</taxon>
        <taxon>Vibrionales</taxon>
        <taxon>Vibrionaceae</taxon>
        <taxon>Photobacterium</taxon>
    </lineage>
</organism>
<dbReference type="PANTHER" id="PTHR43384:SF4">
    <property type="entry name" value="CELLULOSE BIOSYNTHESIS PROTEIN BCSQ-RELATED"/>
    <property type="match status" value="1"/>
</dbReference>
<evidence type="ECO:0000313" key="3">
    <source>
        <dbReference type="EMBL" id="MBD8514636.1"/>
    </source>
</evidence>
<dbReference type="SUPFAM" id="SSF52540">
    <property type="entry name" value="P-loop containing nucleoside triphosphate hydrolases"/>
    <property type="match status" value="1"/>
</dbReference>
<dbReference type="Gene3D" id="3.40.50.300">
    <property type="entry name" value="P-loop containing nucleotide triphosphate hydrolases"/>
    <property type="match status" value="1"/>
</dbReference>
<dbReference type="PANTHER" id="PTHR43384">
    <property type="entry name" value="SEPTUM SITE-DETERMINING PROTEIN MIND HOMOLOG, CHLOROPLASTIC-RELATED"/>
    <property type="match status" value="1"/>
</dbReference>
<dbReference type="InterPro" id="IPR027417">
    <property type="entry name" value="P-loop_NTPase"/>
</dbReference>
<dbReference type="InterPro" id="IPR017746">
    <property type="entry name" value="Cellulose_synthase_operon_BcsQ"/>
</dbReference>
<keyword evidence="1" id="KW-0547">Nucleotide-binding</keyword>
<keyword evidence="4" id="KW-1185">Reference proteome</keyword>
<dbReference type="RefSeq" id="WP_192017256.1">
    <property type="nucleotide sequence ID" value="NZ_JACYTP010000014.1"/>
</dbReference>
<keyword evidence="2" id="KW-0067">ATP-binding</keyword>
<comment type="caution">
    <text evidence="3">The sequence shown here is derived from an EMBL/GenBank/DDBJ whole genome shotgun (WGS) entry which is preliminary data.</text>
</comment>
<evidence type="ECO:0000256" key="2">
    <source>
        <dbReference type="ARBA" id="ARBA00022840"/>
    </source>
</evidence>
<accession>A0ABR9BPZ5</accession>
<dbReference type="InterPro" id="IPR050625">
    <property type="entry name" value="ParA/MinD_ATPase"/>
</dbReference>
<gene>
    <name evidence="3" type="primary">yhjQ</name>
    <name evidence="3" type="ORF">IFO68_18290</name>
</gene>
<evidence type="ECO:0000313" key="4">
    <source>
        <dbReference type="Proteomes" id="UP000649768"/>
    </source>
</evidence>
<protein>
    <submittedName>
        <fullName evidence="3">Cellulose synthase operon protein YhjQ</fullName>
    </submittedName>
</protein>
<proteinExistence type="predicted"/>
<evidence type="ECO:0000256" key="1">
    <source>
        <dbReference type="ARBA" id="ARBA00022741"/>
    </source>
</evidence>
<dbReference type="Proteomes" id="UP000649768">
    <property type="component" value="Unassembled WGS sequence"/>
</dbReference>
<name>A0ABR9BPZ5_9GAMM</name>
<reference evidence="3 4" key="1">
    <citation type="submission" date="2020-09" db="EMBL/GenBank/DDBJ databases">
        <title>Photobacterium sp. CAU 1568 isolated from sand of Sido Beach.</title>
        <authorList>
            <person name="Kim W."/>
        </authorList>
    </citation>
    <scope>NUCLEOTIDE SEQUENCE [LARGE SCALE GENOMIC DNA]</scope>
    <source>
        <strain evidence="3 4">CAU 1568</strain>
    </source>
</reference>
<dbReference type="NCBIfam" id="TIGR03371">
    <property type="entry name" value="cellulose_yhjQ"/>
    <property type="match status" value="1"/>
</dbReference>
<sequence length="261" mass="28634">MKRIGILSLRGGAGATTVTANLAQALVQVQKNVLVVDAVDANLLRLHLGLPISSVEGWASHMCANTDWQSAGFESPNGVTFLPFGQLPLHNARQFEANRGPYLAEILEALGRFEVGDNQDHWQLIHLGSSDLALLEDEAFGYFFDTVLVVLTPDAACYSVLQDVFETQAVFNDAPVSAKVRYVLNQYQPETEISRDFMLVMKRELGAEMSPVLLHRDIALMDSVANLTTVQQFAPTSQAAKDYQSLAFWCVSQLSAIQCVS</sequence>